<dbReference type="GO" id="GO:0005737">
    <property type="term" value="C:cytoplasm"/>
    <property type="evidence" value="ECO:0007669"/>
    <property type="project" value="TreeGrafter"/>
</dbReference>
<protein>
    <recommendedName>
        <fullName evidence="2">BPL/LPL catalytic domain-containing protein</fullName>
    </recommendedName>
</protein>
<dbReference type="Pfam" id="PF03099">
    <property type="entry name" value="BPL_LplA_LipB"/>
    <property type="match status" value="1"/>
</dbReference>
<accession>X1DPH3</accession>
<dbReference type="CDD" id="cd16442">
    <property type="entry name" value="BPL"/>
    <property type="match status" value="1"/>
</dbReference>
<gene>
    <name evidence="3" type="ORF">S03H2_01792</name>
</gene>
<keyword evidence="1" id="KW-0436">Ligase</keyword>
<dbReference type="InterPro" id="IPR004143">
    <property type="entry name" value="BPL_LPL_catalytic"/>
</dbReference>
<comment type="caution">
    <text evidence="3">The sequence shown here is derived from an EMBL/GenBank/DDBJ whole genome shotgun (WGS) entry which is preliminary data.</text>
</comment>
<reference evidence="3" key="1">
    <citation type="journal article" date="2014" name="Front. Microbiol.">
        <title>High frequency of phylogenetically diverse reductive dehalogenase-homologous genes in deep subseafloor sedimentary metagenomes.</title>
        <authorList>
            <person name="Kawai M."/>
            <person name="Futagami T."/>
            <person name="Toyoda A."/>
            <person name="Takaki Y."/>
            <person name="Nishi S."/>
            <person name="Hori S."/>
            <person name="Arai W."/>
            <person name="Tsubouchi T."/>
            <person name="Morono Y."/>
            <person name="Uchiyama I."/>
            <person name="Ito T."/>
            <person name="Fujiyama A."/>
            <person name="Inagaki F."/>
            <person name="Takami H."/>
        </authorList>
    </citation>
    <scope>NUCLEOTIDE SEQUENCE</scope>
    <source>
        <strain evidence="3">Expedition CK06-06</strain>
    </source>
</reference>
<sequence>MINFNLDKYKKSLETDYIGKNIIYLKKTDSTNNFASKLIKKRSDLKNSPLEGTVVLAETQGKGKGRLERVWISPEGGLWFTIILKTGLEEKNLPEVTLIAAYSIAAVLYTEYGIKAIIKWPNDIYYERLKLGGILTEVEKINSSIYLIIGIGINVNLNTEDLAPLRKKSVSIKTILGKDIEREYFLSKILLDFEKDYKYYSRTKDFKTLFKKIEKILNYDLRI</sequence>
<dbReference type="AlphaFoldDB" id="X1DPH3"/>
<dbReference type="Gene3D" id="3.30.930.10">
    <property type="entry name" value="Bira Bifunctional Protein, Domain 2"/>
    <property type="match status" value="1"/>
</dbReference>
<feature type="domain" description="BPL/LPL catalytic" evidence="2">
    <location>
        <begin position="7"/>
        <end position="201"/>
    </location>
</feature>
<dbReference type="SUPFAM" id="SSF55681">
    <property type="entry name" value="Class II aaRS and biotin synthetases"/>
    <property type="match status" value="1"/>
</dbReference>
<name>X1DPH3_9ZZZZ</name>
<dbReference type="PANTHER" id="PTHR12835">
    <property type="entry name" value="BIOTIN PROTEIN LIGASE"/>
    <property type="match status" value="1"/>
</dbReference>
<dbReference type="GO" id="GO:0004077">
    <property type="term" value="F:biotin--[biotin carboxyl-carrier protein] ligase activity"/>
    <property type="evidence" value="ECO:0007669"/>
    <property type="project" value="InterPro"/>
</dbReference>
<dbReference type="NCBIfam" id="TIGR00121">
    <property type="entry name" value="birA_ligase"/>
    <property type="match status" value="1"/>
</dbReference>
<organism evidence="3">
    <name type="scientific">marine sediment metagenome</name>
    <dbReference type="NCBI Taxonomy" id="412755"/>
    <lineage>
        <taxon>unclassified sequences</taxon>
        <taxon>metagenomes</taxon>
        <taxon>ecological metagenomes</taxon>
    </lineage>
</organism>
<dbReference type="InterPro" id="IPR045864">
    <property type="entry name" value="aa-tRNA-synth_II/BPL/LPL"/>
</dbReference>
<dbReference type="PROSITE" id="PS51733">
    <property type="entry name" value="BPL_LPL_CATALYTIC"/>
    <property type="match status" value="1"/>
</dbReference>
<evidence type="ECO:0000313" key="3">
    <source>
        <dbReference type="EMBL" id="GAH22082.1"/>
    </source>
</evidence>
<evidence type="ECO:0000256" key="1">
    <source>
        <dbReference type="ARBA" id="ARBA00022598"/>
    </source>
</evidence>
<dbReference type="EMBL" id="BARU01000550">
    <property type="protein sequence ID" value="GAH22082.1"/>
    <property type="molecule type" value="Genomic_DNA"/>
</dbReference>
<dbReference type="InterPro" id="IPR004408">
    <property type="entry name" value="Biotin_CoA_COase_ligase"/>
</dbReference>
<dbReference type="PANTHER" id="PTHR12835:SF5">
    <property type="entry name" value="BIOTIN--PROTEIN LIGASE"/>
    <property type="match status" value="1"/>
</dbReference>
<proteinExistence type="predicted"/>
<evidence type="ECO:0000259" key="2">
    <source>
        <dbReference type="PROSITE" id="PS51733"/>
    </source>
</evidence>